<dbReference type="PROSITE" id="PS51720">
    <property type="entry name" value="G_AIG1"/>
    <property type="match status" value="1"/>
</dbReference>
<dbReference type="Proteomes" id="UP001374579">
    <property type="component" value="Unassembled WGS sequence"/>
</dbReference>
<feature type="transmembrane region" description="Helical" evidence="5">
    <location>
        <begin position="287"/>
        <end position="305"/>
    </location>
</feature>
<evidence type="ECO:0000313" key="8">
    <source>
        <dbReference type="Proteomes" id="UP001374579"/>
    </source>
</evidence>
<sequence length="318" mass="36224">MTTSTFNIDRAQNVYFTQSNQGDTVRLLLVGRTGSGKSSSGNTILGAKKFKVGFSGKSVTKSPCLEEGGEFPGGSVLKVMDTPGLFDTDTTHEDTAKQLQEALVNMHPGPHAILYVVSLSQPYSEEDFKTFKRLKTYFDPRFLQYTIVVFTHGDRLKKKKKSLDCFLKTSTAHQKTVLQECGMRYVAFNNENPSDRNQVQALFDKVQEFKKLFYRRPFLSTEEFDQTLQAADQSEIMGSPLHRLAIDDLESAKEVINKLQAENRELKEAKEVERNDIKHMMESMRSIKNLLIIGFGLTCIVVIFWREFRMLAEHCILH</sequence>
<dbReference type="EMBL" id="JBAMIC010000007">
    <property type="protein sequence ID" value="KAK7105373.1"/>
    <property type="molecule type" value="Genomic_DNA"/>
</dbReference>
<gene>
    <name evidence="7" type="ORF">V1264_016763</name>
</gene>
<evidence type="ECO:0000256" key="2">
    <source>
        <dbReference type="ARBA" id="ARBA00022741"/>
    </source>
</evidence>
<dbReference type="InterPro" id="IPR045058">
    <property type="entry name" value="GIMA/IAN/Toc"/>
</dbReference>
<keyword evidence="5" id="KW-0812">Transmembrane</keyword>
<dbReference type="SUPFAM" id="SSF52540">
    <property type="entry name" value="P-loop containing nucleoside triphosphate hydrolases"/>
    <property type="match status" value="1"/>
</dbReference>
<dbReference type="PANTHER" id="PTHR10903">
    <property type="entry name" value="GTPASE, IMAP FAMILY MEMBER-RELATED"/>
    <property type="match status" value="1"/>
</dbReference>
<dbReference type="InterPro" id="IPR006703">
    <property type="entry name" value="G_AIG1"/>
</dbReference>
<evidence type="ECO:0000256" key="4">
    <source>
        <dbReference type="SAM" id="Coils"/>
    </source>
</evidence>
<dbReference type="InterPro" id="IPR027417">
    <property type="entry name" value="P-loop_NTPase"/>
</dbReference>
<evidence type="ECO:0000259" key="6">
    <source>
        <dbReference type="PROSITE" id="PS51720"/>
    </source>
</evidence>
<keyword evidence="4" id="KW-0175">Coiled coil</keyword>
<dbReference type="Pfam" id="PF04548">
    <property type="entry name" value="AIG1"/>
    <property type="match status" value="1"/>
</dbReference>
<keyword evidence="2" id="KW-0547">Nucleotide-binding</keyword>
<keyword evidence="5" id="KW-0472">Membrane</keyword>
<accession>A0AAN9BHP4</accession>
<dbReference type="PANTHER" id="PTHR10903:SF184">
    <property type="entry name" value="GTP-BINDING PROTEIN A"/>
    <property type="match status" value="1"/>
</dbReference>
<protein>
    <recommendedName>
        <fullName evidence="6">AIG1-type G domain-containing protein</fullName>
    </recommendedName>
</protein>
<organism evidence="7 8">
    <name type="scientific">Littorina saxatilis</name>
    <dbReference type="NCBI Taxonomy" id="31220"/>
    <lineage>
        <taxon>Eukaryota</taxon>
        <taxon>Metazoa</taxon>
        <taxon>Spiralia</taxon>
        <taxon>Lophotrochozoa</taxon>
        <taxon>Mollusca</taxon>
        <taxon>Gastropoda</taxon>
        <taxon>Caenogastropoda</taxon>
        <taxon>Littorinimorpha</taxon>
        <taxon>Littorinoidea</taxon>
        <taxon>Littorinidae</taxon>
        <taxon>Littorina</taxon>
    </lineage>
</organism>
<dbReference type="GO" id="GO:0005525">
    <property type="term" value="F:GTP binding"/>
    <property type="evidence" value="ECO:0007669"/>
    <property type="project" value="UniProtKB-KW"/>
</dbReference>
<dbReference type="FunFam" id="3.40.50.300:FF:000366">
    <property type="entry name" value="GTPase, IMAP family member 2"/>
    <property type="match status" value="1"/>
</dbReference>
<proteinExistence type="inferred from homology"/>
<name>A0AAN9BHP4_9CAEN</name>
<comment type="caution">
    <text evidence="7">The sequence shown here is derived from an EMBL/GenBank/DDBJ whole genome shotgun (WGS) entry which is preliminary data.</text>
</comment>
<dbReference type="AlphaFoldDB" id="A0AAN9BHP4"/>
<dbReference type="Gene3D" id="3.40.50.300">
    <property type="entry name" value="P-loop containing nucleotide triphosphate hydrolases"/>
    <property type="match status" value="1"/>
</dbReference>
<comment type="similarity">
    <text evidence="1">Belongs to the TRAFAC class TrmE-Era-EngA-EngB-Septin-like GTPase superfamily. AIG1/Toc34/Toc159-like paraseptin GTPase family. IAN subfamily.</text>
</comment>
<evidence type="ECO:0000256" key="5">
    <source>
        <dbReference type="SAM" id="Phobius"/>
    </source>
</evidence>
<evidence type="ECO:0000256" key="1">
    <source>
        <dbReference type="ARBA" id="ARBA00008535"/>
    </source>
</evidence>
<feature type="domain" description="AIG1-type G" evidence="6">
    <location>
        <begin position="22"/>
        <end position="229"/>
    </location>
</feature>
<keyword evidence="5" id="KW-1133">Transmembrane helix</keyword>
<feature type="coiled-coil region" evidence="4">
    <location>
        <begin position="242"/>
        <end position="276"/>
    </location>
</feature>
<keyword evidence="3" id="KW-0342">GTP-binding</keyword>
<reference evidence="7 8" key="1">
    <citation type="submission" date="2024-02" db="EMBL/GenBank/DDBJ databases">
        <title>Chromosome-scale genome assembly of the rough periwinkle Littorina saxatilis.</title>
        <authorList>
            <person name="De Jode A."/>
            <person name="Faria R."/>
            <person name="Formenti G."/>
            <person name="Sims Y."/>
            <person name="Smith T.P."/>
            <person name="Tracey A."/>
            <person name="Wood J.M.D."/>
            <person name="Zagrodzka Z.B."/>
            <person name="Johannesson K."/>
            <person name="Butlin R.K."/>
            <person name="Leder E.H."/>
        </authorList>
    </citation>
    <scope>NUCLEOTIDE SEQUENCE [LARGE SCALE GENOMIC DNA]</scope>
    <source>
        <strain evidence="7">Snail1</strain>
        <tissue evidence="7">Muscle</tissue>
    </source>
</reference>
<keyword evidence="8" id="KW-1185">Reference proteome</keyword>
<evidence type="ECO:0000313" key="7">
    <source>
        <dbReference type="EMBL" id="KAK7105373.1"/>
    </source>
</evidence>
<evidence type="ECO:0000256" key="3">
    <source>
        <dbReference type="ARBA" id="ARBA00023134"/>
    </source>
</evidence>